<evidence type="ECO:0000313" key="17">
    <source>
        <dbReference type="Proteomes" id="UP000015106"/>
    </source>
</evidence>
<feature type="domain" description="Protein kinase" evidence="15">
    <location>
        <begin position="80"/>
        <end position="347"/>
    </location>
</feature>
<evidence type="ECO:0000256" key="6">
    <source>
        <dbReference type="ARBA" id="ARBA00022741"/>
    </source>
</evidence>
<evidence type="ECO:0000259" key="15">
    <source>
        <dbReference type="PROSITE" id="PS50011"/>
    </source>
</evidence>
<keyword evidence="17" id="KW-1185">Reference proteome</keyword>
<dbReference type="GO" id="GO:0005524">
    <property type="term" value="F:ATP binding"/>
    <property type="evidence" value="ECO:0007669"/>
    <property type="project" value="UniProtKB-UniRule"/>
</dbReference>
<reference evidence="17" key="1">
    <citation type="journal article" date="2013" name="Nature">
        <title>Draft genome of the wheat A-genome progenitor Triticum urartu.</title>
        <authorList>
            <person name="Ling H.Q."/>
            <person name="Zhao S."/>
            <person name="Liu D."/>
            <person name="Wang J."/>
            <person name="Sun H."/>
            <person name="Zhang C."/>
            <person name="Fan H."/>
            <person name="Li D."/>
            <person name="Dong L."/>
            <person name="Tao Y."/>
            <person name="Gao C."/>
            <person name="Wu H."/>
            <person name="Li Y."/>
            <person name="Cui Y."/>
            <person name="Guo X."/>
            <person name="Zheng S."/>
            <person name="Wang B."/>
            <person name="Yu K."/>
            <person name="Liang Q."/>
            <person name="Yang W."/>
            <person name="Lou X."/>
            <person name="Chen J."/>
            <person name="Feng M."/>
            <person name="Jian J."/>
            <person name="Zhang X."/>
            <person name="Luo G."/>
            <person name="Jiang Y."/>
            <person name="Liu J."/>
            <person name="Wang Z."/>
            <person name="Sha Y."/>
            <person name="Zhang B."/>
            <person name="Wu H."/>
            <person name="Tang D."/>
            <person name="Shen Q."/>
            <person name="Xue P."/>
            <person name="Zou S."/>
            <person name="Wang X."/>
            <person name="Liu X."/>
            <person name="Wang F."/>
            <person name="Yang Y."/>
            <person name="An X."/>
            <person name="Dong Z."/>
            <person name="Zhang K."/>
            <person name="Zhang X."/>
            <person name="Luo M.C."/>
            <person name="Dvorak J."/>
            <person name="Tong Y."/>
            <person name="Wang J."/>
            <person name="Yang H."/>
            <person name="Li Z."/>
            <person name="Wang D."/>
            <person name="Zhang A."/>
            <person name="Wang J."/>
        </authorList>
    </citation>
    <scope>NUCLEOTIDE SEQUENCE</scope>
    <source>
        <strain evidence="17">cv. G1812</strain>
    </source>
</reference>
<evidence type="ECO:0000256" key="1">
    <source>
        <dbReference type="ARBA" id="ARBA00004162"/>
    </source>
</evidence>
<dbReference type="AlphaFoldDB" id="A0A8R7U0C1"/>
<evidence type="ECO:0000256" key="3">
    <source>
        <dbReference type="ARBA" id="ARBA00022527"/>
    </source>
</evidence>
<dbReference type="SUPFAM" id="SSF56112">
    <property type="entry name" value="Protein kinase-like (PK-like)"/>
    <property type="match status" value="1"/>
</dbReference>
<dbReference type="PROSITE" id="PS50011">
    <property type="entry name" value="PROTEIN_KINASE_DOM"/>
    <property type="match status" value="1"/>
</dbReference>
<evidence type="ECO:0000256" key="8">
    <source>
        <dbReference type="ARBA" id="ARBA00022840"/>
    </source>
</evidence>
<keyword evidence="4" id="KW-0808">Transferase</keyword>
<dbReference type="Gene3D" id="1.10.510.10">
    <property type="entry name" value="Transferase(Phosphotransferase) domain 1"/>
    <property type="match status" value="1"/>
</dbReference>
<dbReference type="GeneID" id="125545839"/>
<proteinExistence type="predicted"/>
<sequence length="375" mass="40909">MTPGDLVNLQMSDILAVALGGAAGGLALVGAITLIVVLCLRHRRRNSDSSESNSSGQALPDMQGARCMTLEELRSATNNFSSSNLVGHGMFGEVYNGLLQDGTIIAVKRRHSPPSQEFLHEVNYLSSIRRHPNLVNLLGYCQDNGMQMLVYQYVPNGSISTHLHGNGHSPTARLEFKQRLAIAHGTAKGLSHLHSMTPPAVHMNFKTANVLVDADFLPKVADTGIRGLLDRLGNAGPPSMIFNDPFVDPRGKESMIFSIQSDVYSFGVFLVELISGRTAASDQGIIEWVRNFQESSEISAIADRRMTSGFTPRGMKELLRLASRCVNPASEDRPSMSLVEAEIHRIREQEIRRTTAMPVGDTTVTLGSQLFTSPR</sequence>
<dbReference type="PROSITE" id="PS00107">
    <property type="entry name" value="PROTEIN_KINASE_ATP"/>
    <property type="match status" value="1"/>
</dbReference>
<keyword evidence="6 13" id="KW-0547">Nucleotide-binding</keyword>
<dbReference type="GO" id="GO:0004674">
    <property type="term" value="F:protein serine/threonine kinase activity"/>
    <property type="evidence" value="ECO:0007669"/>
    <property type="project" value="UniProtKB-KW"/>
</dbReference>
<keyword evidence="9 14" id="KW-1133">Transmembrane helix</keyword>
<comment type="catalytic activity">
    <reaction evidence="11">
        <text>L-threonyl-[protein] + ATP = O-phospho-L-threonyl-[protein] + ADP + H(+)</text>
        <dbReference type="Rhea" id="RHEA:46608"/>
        <dbReference type="Rhea" id="RHEA-COMP:11060"/>
        <dbReference type="Rhea" id="RHEA-COMP:11605"/>
        <dbReference type="ChEBI" id="CHEBI:15378"/>
        <dbReference type="ChEBI" id="CHEBI:30013"/>
        <dbReference type="ChEBI" id="CHEBI:30616"/>
        <dbReference type="ChEBI" id="CHEBI:61977"/>
        <dbReference type="ChEBI" id="CHEBI:456216"/>
        <dbReference type="EC" id="2.7.11.1"/>
    </reaction>
</comment>
<evidence type="ECO:0000256" key="10">
    <source>
        <dbReference type="ARBA" id="ARBA00023136"/>
    </source>
</evidence>
<dbReference type="InterPro" id="IPR001245">
    <property type="entry name" value="Ser-Thr/Tyr_kinase_cat_dom"/>
</dbReference>
<dbReference type="Pfam" id="PF07714">
    <property type="entry name" value="PK_Tyr_Ser-Thr"/>
    <property type="match status" value="1"/>
</dbReference>
<evidence type="ECO:0000256" key="14">
    <source>
        <dbReference type="SAM" id="Phobius"/>
    </source>
</evidence>
<comment type="subcellular location">
    <subcellularLocation>
        <location evidence="1">Cell membrane</location>
        <topology evidence="1">Single-pass membrane protein</topology>
    </subcellularLocation>
</comment>
<dbReference type="EnsemblPlants" id="TuG1812G0300004758.01.T03">
    <property type="protein sequence ID" value="TuG1812G0300004758.01.T03"/>
    <property type="gene ID" value="TuG1812G0300004758.01"/>
</dbReference>
<dbReference type="RefSeq" id="XP_048565839.1">
    <property type="nucleotide sequence ID" value="XM_048709882.1"/>
</dbReference>
<protein>
    <recommendedName>
        <fullName evidence="2">non-specific serine/threonine protein kinase</fullName>
        <ecNumber evidence="2">2.7.11.1</ecNumber>
    </recommendedName>
</protein>
<keyword evidence="5 14" id="KW-0812">Transmembrane</keyword>
<dbReference type="PANTHER" id="PTHR47982:SF20">
    <property type="entry name" value="NON-SPECIFIC SERINE_THREONINE PROTEIN KINASE"/>
    <property type="match status" value="1"/>
</dbReference>
<dbReference type="EC" id="2.7.11.1" evidence="2"/>
<dbReference type="InterPro" id="IPR000719">
    <property type="entry name" value="Prot_kinase_dom"/>
</dbReference>
<evidence type="ECO:0000256" key="5">
    <source>
        <dbReference type="ARBA" id="ARBA00022692"/>
    </source>
</evidence>
<keyword evidence="8 13" id="KW-0067">ATP-binding</keyword>
<dbReference type="FunFam" id="3.30.200.20:FF:000039">
    <property type="entry name" value="receptor-like protein kinase FERONIA"/>
    <property type="match status" value="1"/>
</dbReference>
<gene>
    <name evidence="16" type="primary">LOC125545839</name>
</gene>
<evidence type="ECO:0000256" key="4">
    <source>
        <dbReference type="ARBA" id="ARBA00022679"/>
    </source>
</evidence>
<dbReference type="InterPro" id="IPR011009">
    <property type="entry name" value="Kinase-like_dom_sf"/>
</dbReference>
<reference evidence="16" key="2">
    <citation type="submission" date="2018-03" db="EMBL/GenBank/DDBJ databases">
        <title>The Triticum urartu genome reveals the dynamic nature of wheat genome evolution.</title>
        <authorList>
            <person name="Ling H."/>
            <person name="Ma B."/>
            <person name="Shi X."/>
            <person name="Liu H."/>
            <person name="Dong L."/>
            <person name="Sun H."/>
            <person name="Cao Y."/>
            <person name="Gao Q."/>
            <person name="Zheng S."/>
            <person name="Li Y."/>
            <person name="Yu Y."/>
            <person name="Du H."/>
            <person name="Qi M."/>
            <person name="Li Y."/>
            <person name="Yu H."/>
            <person name="Cui Y."/>
            <person name="Wang N."/>
            <person name="Chen C."/>
            <person name="Wu H."/>
            <person name="Zhao Y."/>
            <person name="Zhang J."/>
            <person name="Li Y."/>
            <person name="Zhou W."/>
            <person name="Zhang B."/>
            <person name="Hu W."/>
            <person name="Eijk M."/>
            <person name="Tang J."/>
            <person name="Witsenboer H."/>
            <person name="Zhao S."/>
            <person name="Li Z."/>
            <person name="Zhang A."/>
            <person name="Wang D."/>
            <person name="Liang C."/>
        </authorList>
    </citation>
    <scope>NUCLEOTIDE SEQUENCE [LARGE SCALE GENOMIC DNA]</scope>
    <source>
        <strain evidence="16">cv. G1812</strain>
    </source>
</reference>
<dbReference type="GO" id="GO:0005886">
    <property type="term" value="C:plasma membrane"/>
    <property type="evidence" value="ECO:0007669"/>
    <property type="project" value="UniProtKB-SubCell"/>
</dbReference>
<dbReference type="Gramene" id="TuG1812G0300004758.01.T03">
    <property type="protein sequence ID" value="TuG1812G0300004758.01.T03"/>
    <property type="gene ID" value="TuG1812G0300004758.01"/>
</dbReference>
<dbReference type="InterPro" id="IPR047117">
    <property type="entry name" value="PERK1-13-like"/>
</dbReference>
<dbReference type="Gene3D" id="3.30.200.20">
    <property type="entry name" value="Phosphorylase Kinase, domain 1"/>
    <property type="match status" value="1"/>
</dbReference>
<keyword evidence="3" id="KW-0723">Serine/threonine-protein kinase</keyword>
<reference evidence="16" key="3">
    <citation type="submission" date="2022-06" db="UniProtKB">
        <authorList>
            <consortium name="EnsemblPlants"/>
        </authorList>
    </citation>
    <scope>IDENTIFICATION</scope>
</reference>
<evidence type="ECO:0000256" key="13">
    <source>
        <dbReference type="PROSITE-ProRule" id="PRU10141"/>
    </source>
</evidence>
<keyword evidence="7" id="KW-0418">Kinase</keyword>
<feature type="transmembrane region" description="Helical" evidence="14">
    <location>
        <begin position="14"/>
        <end position="40"/>
    </location>
</feature>
<evidence type="ECO:0000256" key="2">
    <source>
        <dbReference type="ARBA" id="ARBA00012513"/>
    </source>
</evidence>
<evidence type="ECO:0000256" key="12">
    <source>
        <dbReference type="ARBA" id="ARBA00048679"/>
    </source>
</evidence>
<dbReference type="PANTHER" id="PTHR47982">
    <property type="entry name" value="PROLINE-RICH RECEPTOR-LIKE PROTEIN KINASE PERK4"/>
    <property type="match status" value="1"/>
</dbReference>
<dbReference type="FunFam" id="1.10.510.10:FF:000430">
    <property type="entry name" value="Protein kinase superfamily protein"/>
    <property type="match status" value="1"/>
</dbReference>
<dbReference type="Proteomes" id="UP000015106">
    <property type="component" value="Chromosome 3"/>
</dbReference>
<organism evidence="16 17">
    <name type="scientific">Triticum urartu</name>
    <name type="common">Red wild einkorn</name>
    <name type="synonym">Crithodium urartu</name>
    <dbReference type="NCBI Taxonomy" id="4572"/>
    <lineage>
        <taxon>Eukaryota</taxon>
        <taxon>Viridiplantae</taxon>
        <taxon>Streptophyta</taxon>
        <taxon>Embryophyta</taxon>
        <taxon>Tracheophyta</taxon>
        <taxon>Spermatophyta</taxon>
        <taxon>Magnoliopsida</taxon>
        <taxon>Liliopsida</taxon>
        <taxon>Poales</taxon>
        <taxon>Poaceae</taxon>
        <taxon>BOP clade</taxon>
        <taxon>Pooideae</taxon>
        <taxon>Triticodae</taxon>
        <taxon>Triticeae</taxon>
        <taxon>Triticinae</taxon>
        <taxon>Triticum</taxon>
    </lineage>
</organism>
<evidence type="ECO:0000256" key="11">
    <source>
        <dbReference type="ARBA" id="ARBA00047899"/>
    </source>
</evidence>
<keyword evidence="10 14" id="KW-0472">Membrane</keyword>
<feature type="binding site" evidence="13">
    <location>
        <position position="108"/>
    </location>
    <ligand>
        <name>ATP</name>
        <dbReference type="ChEBI" id="CHEBI:30616"/>
    </ligand>
</feature>
<evidence type="ECO:0000256" key="7">
    <source>
        <dbReference type="ARBA" id="ARBA00022777"/>
    </source>
</evidence>
<evidence type="ECO:0000313" key="16">
    <source>
        <dbReference type="EnsemblPlants" id="TuG1812G0300004758.01.T03"/>
    </source>
</evidence>
<evidence type="ECO:0000256" key="9">
    <source>
        <dbReference type="ARBA" id="ARBA00022989"/>
    </source>
</evidence>
<dbReference type="InterPro" id="IPR017441">
    <property type="entry name" value="Protein_kinase_ATP_BS"/>
</dbReference>
<accession>A0A8R7U0C1</accession>
<comment type="catalytic activity">
    <reaction evidence="12">
        <text>L-seryl-[protein] + ATP = O-phospho-L-seryl-[protein] + ADP + H(+)</text>
        <dbReference type="Rhea" id="RHEA:17989"/>
        <dbReference type="Rhea" id="RHEA-COMP:9863"/>
        <dbReference type="Rhea" id="RHEA-COMP:11604"/>
        <dbReference type="ChEBI" id="CHEBI:15378"/>
        <dbReference type="ChEBI" id="CHEBI:29999"/>
        <dbReference type="ChEBI" id="CHEBI:30616"/>
        <dbReference type="ChEBI" id="CHEBI:83421"/>
        <dbReference type="ChEBI" id="CHEBI:456216"/>
        <dbReference type="EC" id="2.7.11.1"/>
    </reaction>
</comment>
<name>A0A8R7U0C1_TRIUA</name>